<keyword evidence="9 12" id="KW-0328">Glycosyltransferase</keyword>
<dbReference type="Proteomes" id="UP000264002">
    <property type="component" value="Unassembled WGS sequence"/>
</dbReference>
<evidence type="ECO:0000256" key="1">
    <source>
        <dbReference type="ARBA" id="ARBA00000868"/>
    </source>
</evidence>
<organism evidence="14 15">
    <name type="scientific">Sphaerochaeta halotolerans</name>
    <dbReference type="NCBI Taxonomy" id="2293840"/>
    <lineage>
        <taxon>Bacteria</taxon>
        <taxon>Pseudomonadati</taxon>
        <taxon>Spirochaetota</taxon>
        <taxon>Spirochaetia</taxon>
        <taxon>Spirochaetales</taxon>
        <taxon>Sphaerochaetaceae</taxon>
        <taxon>Sphaerochaeta</taxon>
    </lineage>
</organism>
<dbReference type="EC" id="2.4.2.7" evidence="7 12"/>
<dbReference type="InterPro" id="IPR005764">
    <property type="entry name" value="Ade_phspho_trans"/>
</dbReference>
<evidence type="ECO:0000256" key="10">
    <source>
        <dbReference type="ARBA" id="ARBA00022679"/>
    </source>
</evidence>
<comment type="caution">
    <text evidence="14">The sequence shown here is derived from an EMBL/GenBank/DDBJ whole genome shotgun (WGS) entry which is preliminary data.</text>
</comment>
<dbReference type="GO" id="GO:0005737">
    <property type="term" value="C:cytoplasm"/>
    <property type="evidence" value="ECO:0007669"/>
    <property type="project" value="UniProtKB-SubCell"/>
</dbReference>
<evidence type="ECO:0000256" key="7">
    <source>
        <dbReference type="ARBA" id="ARBA00011893"/>
    </source>
</evidence>
<gene>
    <name evidence="12" type="primary">apt</name>
    <name evidence="14" type="ORF">DYP60_12340</name>
</gene>
<proteinExistence type="inferred from homology"/>
<name>A0A372MER1_9SPIR</name>
<evidence type="ECO:0000313" key="15">
    <source>
        <dbReference type="Proteomes" id="UP000264002"/>
    </source>
</evidence>
<keyword evidence="8 12" id="KW-0963">Cytoplasm</keyword>
<dbReference type="NCBIfam" id="NF002636">
    <property type="entry name" value="PRK02304.1-5"/>
    <property type="match status" value="1"/>
</dbReference>
<comment type="subunit">
    <text evidence="6 12">Homodimer.</text>
</comment>
<dbReference type="InterPro" id="IPR029057">
    <property type="entry name" value="PRTase-like"/>
</dbReference>
<dbReference type="EMBL" id="QUWK01000015">
    <property type="protein sequence ID" value="RFU93943.1"/>
    <property type="molecule type" value="Genomic_DNA"/>
</dbReference>
<evidence type="ECO:0000256" key="2">
    <source>
        <dbReference type="ARBA" id="ARBA00003968"/>
    </source>
</evidence>
<evidence type="ECO:0000256" key="11">
    <source>
        <dbReference type="ARBA" id="ARBA00022726"/>
    </source>
</evidence>
<keyword evidence="15" id="KW-1185">Reference proteome</keyword>
<evidence type="ECO:0000256" key="6">
    <source>
        <dbReference type="ARBA" id="ARBA00011738"/>
    </source>
</evidence>
<dbReference type="InterPro" id="IPR050054">
    <property type="entry name" value="UPRTase/APRTase"/>
</dbReference>
<evidence type="ECO:0000259" key="13">
    <source>
        <dbReference type="Pfam" id="PF00156"/>
    </source>
</evidence>
<dbReference type="SUPFAM" id="SSF53271">
    <property type="entry name" value="PRTase-like"/>
    <property type="match status" value="1"/>
</dbReference>
<dbReference type="Gene3D" id="3.40.50.2020">
    <property type="match status" value="1"/>
</dbReference>
<dbReference type="PANTHER" id="PTHR32315">
    <property type="entry name" value="ADENINE PHOSPHORIBOSYLTRANSFERASE"/>
    <property type="match status" value="1"/>
</dbReference>
<dbReference type="GO" id="GO:0044209">
    <property type="term" value="P:AMP salvage"/>
    <property type="evidence" value="ECO:0007669"/>
    <property type="project" value="UniProtKB-UniRule"/>
</dbReference>
<dbReference type="GO" id="GO:0003999">
    <property type="term" value="F:adenine phosphoribosyltransferase activity"/>
    <property type="evidence" value="ECO:0007669"/>
    <property type="project" value="UniProtKB-UniRule"/>
</dbReference>
<reference evidence="15" key="1">
    <citation type="submission" date="2018-08" db="EMBL/GenBank/DDBJ databases">
        <authorList>
            <person name="Grouzdev D.S."/>
            <person name="Krutkina M.S."/>
        </authorList>
    </citation>
    <scope>NUCLEOTIDE SEQUENCE [LARGE SCALE GENOMIC DNA]</scope>
    <source>
        <strain evidence="15">4-11</strain>
    </source>
</reference>
<dbReference type="RefSeq" id="WP_117331319.1">
    <property type="nucleotide sequence ID" value="NZ_QUWK01000015.1"/>
</dbReference>
<evidence type="ECO:0000256" key="9">
    <source>
        <dbReference type="ARBA" id="ARBA00022676"/>
    </source>
</evidence>
<keyword evidence="10 12" id="KW-0808">Transferase</keyword>
<comment type="subcellular location">
    <subcellularLocation>
        <location evidence="3 12">Cytoplasm</location>
    </subcellularLocation>
</comment>
<dbReference type="OrthoDB" id="9803963at2"/>
<dbReference type="UniPathway" id="UPA00588">
    <property type="reaction ID" value="UER00646"/>
</dbReference>
<dbReference type="InterPro" id="IPR000836">
    <property type="entry name" value="PRTase_dom"/>
</dbReference>
<dbReference type="GO" id="GO:0016208">
    <property type="term" value="F:AMP binding"/>
    <property type="evidence" value="ECO:0007669"/>
    <property type="project" value="TreeGrafter"/>
</dbReference>
<dbReference type="Pfam" id="PF00156">
    <property type="entry name" value="Pribosyltran"/>
    <property type="match status" value="1"/>
</dbReference>
<comment type="catalytic activity">
    <reaction evidence="1 12">
        <text>AMP + diphosphate = 5-phospho-alpha-D-ribose 1-diphosphate + adenine</text>
        <dbReference type="Rhea" id="RHEA:16609"/>
        <dbReference type="ChEBI" id="CHEBI:16708"/>
        <dbReference type="ChEBI" id="CHEBI:33019"/>
        <dbReference type="ChEBI" id="CHEBI:58017"/>
        <dbReference type="ChEBI" id="CHEBI:456215"/>
        <dbReference type="EC" id="2.4.2.7"/>
    </reaction>
</comment>
<dbReference type="GO" id="GO:0002055">
    <property type="term" value="F:adenine binding"/>
    <property type="evidence" value="ECO:0007669"/>
    <property type="project" value="TreeGrafter"/>
</dbReference>
<reference evidence="14 15" key="2">
    <citation type="submission" date="2018-09" db="EMBL/GenBank/DDBJ databases">
        <title>Genome of Sphaerochaeta halotolerans strain 4-11.</title>
        <authorList>
            <person name="Nazina T.N."/>
            <person name="Sokolova D.S."/>
        </authorList>
    </citation>
    <scope>NUCLEOTIDE SEQUENCE [LARGE SCALE GENOMIC DNA]</scope>
    <source>
        <strain evidence="14 15">4-11</strain>
    </source>
</reference>
<dbReference type="PANTHER" id="PTHR32315:SF3">
    <property type="entry name" value="ADENINE PHOSPHORIBOSYLTRANSFERASE"/>
    <property type="match status" value="1"/>
</dbReference>
<evidence type="ECO:0000256" key="12">
    <source>
        <dbReference type="HAMAP-Rule" id="MF_00004"/>
    </source>
</evidence>
<dbReference type="GO" id="GO:0006166">
    <property type="term" value="P:purine ribonucleoside salvage"/>
    <property type="evidence" value="ECO:0007669"/>
    <property type="project" value="UniProtKB-KW"/>
</dbReference>
<evidence type="ECO:0000256" key="3">
    <source>
        <dbReference type="ARBA" id="ARBA00004496"/>
    </source>
</evidence>
<comment type="pathway">
    <text evidence="4 12">Purine metabolism; AMP biosynthesis via salvage pathway; AMP from adenine: step 1/1.</text>
</comment>
<comment type="similarity">
    <text evidence="5 12">Belongs to the purine/pyrimidine phosphoribosyltransferase family.</text>
</comment>
<dbReference type="CDD" id="cd06223">
    <property type="entry name" value="PRTases_typeI"/>
    <property type="match status" value="1"/>
</dbReference>
<dbReference type="HAMAP" id="MF_00004">
    <property type="entry name" value="Aden_phosphoribosyltr"/>
    <property type="match status" value="1"/>
</dbReference>
<protein>
    <recommendedName>
        <fullName evidence="7 12">Adenine phosphoribosyltransferase</fullName>
        <shortName evidence="12">APRT</shortName>
        <ecNumber evidence="7 12">2.4.2.7</ecNumber>
    </recommendedName>
</protein>
<sequence length="177" mass="19549">MDTNYDLDSVIRKVPDFPKQGVLYYDITGILAVPEAFRYCIDRLEALSRGRNIDAIAAIEARGFVFAAPLAERLSLPLILVRKPGKLPNKTYKKRFDLEYGSDMVCVQEVDIVPGTNVLLVDDLIATGGTLQAAAAMFKEHGAHVEGFLGVIGLPFLDYEKNLEGHPVDVLQVYHGE</sequence>
<dbReference type="AlphaFoldDB" id="A0A372MER1"/>
<comment type="function">
    <text evidence="2 12">Catalyzes a salvage reaction resulting in the formation of AMP, that is energically less costly than de novo synthesis.</text>
</comment>
<keyword evidence="11 12" id="KW-0660">Purine salvage</keyword>
<dbReference type="FunFam" id="3.40.50.2020:FF:000004">
    <property type="entry name" value="Adenine phosphoribosyltransferase"/>
    <property type="match status" value="1"/>
</dbReference>
<evidence type="ECO:0000256" key="8">
    <source>
        <dbReference type="ARBA" id="ARBA00022490"/>
    </source>
</evidence>
<dbReference type="GO" id="GO:0006168">
    <property type="term" value="P:adenine salvage"/>
    <property type="evidence" value="ECO:0007669"/>
    <property type="project" value="InterPro"/>
</dbReference>
<evidence type="ECO:0000256" key="5">
    <source>
        <dbReference type="ARBA" id="ARBA00008391"/>
    </source>
</evidence>
<evidence type="ECO:0000256" key="4">
    <source>
        <dbReference type="ARBA" id="ARBA00004659"/>
    </source>
</evidence>
<accession>A0A372MER1</accession>
<feature type="domain" description="Phosphoribosyltransferase" evidence="13">
    <location>
        <begin position="35"/>
        <end position="144"/>
    </location>
</feature>
<evidence type="ECO:0000313" key="14">
    <source>
        <dbReference type="EMBL" id="RFU93943.1"/>
    </source>
</evidence>